<reference evidence="3" key="1">
    <citation type="submission" date="2022-11" db="UniProtKB">
        <authorList>
            <consortium name="WormBaseParasite"/>
        </authorList>
    </citation>
    <scope>IDENTIFICATION</scope>
</reference>
<dbReference type="PANTHER" id="PTHR46705:SF2">
    <property type="entry name" value="DOMAIN OF UNKNOWN FUNCTION DB DOMAIN-CONTAINING PROTEIN"/>
    <property type="match status" value="1"/>
</dbReference>
<dbReference type="Pfam" id="PF01682">
    <property type="entry name" value="DB"/>
    <property type="match status" value="1"/>
</dbReference>
<dbReference type="WBParaSite" id="PgR064_g016_t01">
    <property type="protein sequence ID" value="PgR064_g016_t01"/>
    <property type="gene ID" value="PgR064_g016"/>
</dbReference>
<dbReference type="AlphaFoldDB" id="A0A915BW03"/>
<dbReference type="Proteomes" id="UP000887569">
    <property type="component" value="Unplaced"/>
</dbReference>
<evidence type="ECO:0000259" key="1">
    <source>
        <dbReference type="Pfam" id="PF01682"/>
    </source>
</evidence>
<dbReference type="InterPro" id="IPR002602">
    <property type="entry name" value="DB"/>
</dbReference>
<keyword evidence="2" id="KW-1185">Reference proteome</keyword>
<feature type="domain" description="Domain of unknown function DB" evidence="1">
    <location>
        <begin position="257"/>
        <end position="359"/>
    </location>
</feature>
<sequence>GQNFDLSELGLQPSFFFMGSNNPQMLQRPSFLQPQFAFQQPRLVFFDVQQPRQDLQQAAFQQQFPQPAFTQQAIFQQPDSMLSFSIPQRPPPPPPINQFPPQSQVSIQGQVPATFSNSLIESELPNVATQVRSSEWQSLVFTTQRPMPQTPFTTRRTGRQQTIRIRRPRPSIPPPPAKFLPPEPLRDVLQAISAFVRTKATPLPMRNTGTTVKKTTQIPFTTTRKSSWKPKSATAATSTRRVSKLLDHDANEIFVQCCKDHGVDAACESRCNFDVLNKRVLTAMFLGSDPCPQNNGRDLLTCAAQEMDHTECCKARGVALTSAGDKCLGFCQMSPGSQFQADVSMLPCWAVLRDIKQCFKDALIAKNG</sequence>
<name>A0A915BW03_PARUN</name>
<evidence type="ECO:0000313" key="2">
    <source>
        <dbReference type="Proteomes" id="UP000887569"/>
    </source>
</evidence>
<protein>
    <recommendedName>
        <fullName evidence="1">Domain of unknown function DB domain-containing protein</fullName>
    </recommendedName>
</protein>
<accession>A0A915BW03</accession>
<dbReference type="PANTHER" id="PTHR46705">
    <property type="entry name" value="PROTEIN CBG09805"/>
    <property type="match status" value="1"/>
</dbReference>
<evidence type="ECO:0000313" key="3">
    <source>
        <dbReference type="WBParaSite" id="PgR064_g016_t01"/>
    </source>
</evidence>
<proteinExistence type="predicted"/>
<organism evidence="2 3">
    <name type="scientific">Parascaris univalens</name>
    <name type="common">Nematode worm</name>
    <dbReference type="NCBI Taxonomy" id="6257"/>
    <lineage>
        <taxon>Eukaryota</taxon>
        <taxon>Metazoa</taxon>
        <taxon>Ecdysozoa</taxon>
        <taxon>Nematoda</taxon>
        <taxon>Chromadorea</taxon>
        <taxon>Rhabditida</taxon>
        <taxon>Spirurina</taxon>
        <taxon>Ascaridomorpha</taxon>
        <taxon>Ascaridoidea</taxon>
        <taxon>Ascarididae</taxon>
        <taxon>Parascaris</taxon>
    </lineage>
</organism>